<dbReference type="PANTHER" id="PTHR46020:SF32">
    <property type="entry name" value="GDSL ESTERASE_LIPASE"/>
    <property type="match status" value="1"/>
</dbReference>
<keyword evidence="4" id="KW-0732">Signal</keyword>
<comment type="caution">
    <text evidence="5">The sequence shown here is derived from an EMBL/GenBank/DDBJ whole genome shotgun (WGS) entry which is preliminary data.</text>
</comment>
<protein>
    <submittedName>
        <fullName evidence="5">GDSL esterase/lipase</fullName>
    </submittedName>
</protein>
<sequence length="106" mass="12298">MDLSSSPFLFLFYSCFLLTSAGFIVVQASPLHHHHHHHHRREEHEVYDHGFSRRPTKLFVFGDSYADTGNIRKSLGNSWKEPYGSTFRKARGRFSDGRILTDYLGN</sequence>
<reference evidence="5" key="1">
    <citation type="submission" date="2020-06" db="EMBL/GenBank/DDBJ databases">
        <authorList>
            <person name="Li T."/>
            <person name="Hu X."/>
            <person name="Zhang T."/>
            <person name="Song X."/>
            <person name="Zhang H."/>
            <person name="Dai N."/>
            <person name="Sheng W."/>
            <person name="Hou X."/>
            <person name="Wei L."/>
        </authorList>
    </citation>
    <scope>NUCLEOTIDE SEQUENCE</scope>
    <source>
        <strain evidence="5">G02</strain>
        <tissue evidence="5">Leaf</tissue>
    </source>
</reference>
<keyword evidence="1" id="KW-0378">Hydrolase</keyword>
<dbReference type="EMBL" id="JACGWJ010000027">
    <property type="protein sequence ID" value="KAL0309555.1"/>
    <property type="molecule type" value="Genomic_DNA"/>
</dbReference>
<dbReference type="GO" id="GO:0016042">
    <property type="term" value="P:lipid catabolic process"/>
    <property type="evidence" value="ECO:0007669"/>
    <property type="project" value="UniProtKB-KW"/>
</dbReference>
<feature type="signal peptide" evidence="4">
    <location>
        <begin position="1"/>
        <end position="21"/>
    </location>
</feature>
<evidence type="ECO:0000256" key="4">
    <source>
        <dbReference type="SAM" id="SignalP"/>
    </source>
</evidence>
<evidence type="ECO:0000256" key="3">
    <source>
        <dbReference type="ARBA" id="ARBA00023098"/>
    </source>
</evidence>
<dbReference type="Gene3D" id="3.40.50.1110">
    <property type="entry name" value="SGNH hydrolase"/>
    <property type="match status" value="1"/>
</dbReference>
<feature type="chain" id="PRO_5043699680" evidence="4">
    <location>
        <begin position="22"/>
        <end position="106"/>
    </location>
</feature>
<proteinExistence type="predicted"/>
<dbReference type="InterPro" id="IPR036514">
    <property type="entry name" value="SGNH_hydro_sf"/>
</dbReference>
<evidence type="ECO:0000256" key="2">
    <source>
        <dbReference type="ARBA" id="ARBA00022963"/>
    </source>
</evidence>
<keyword evidence="3" id="KW-0443">Lipid metabolism</keyword>
<evidence type="ECO:0000313" key="5">
    <source>
        <dbReference type="EMBL" id="KAL0309555.1"/>
    </source>
</evidence>
<dbReference type="PANTHER" id="PTHR46020">
    <property type="entry name" value="OSJNBB0059K02.9 PROTEIN"/>
    <property type="match status" value="1"/>
</dbReference>
<evidence type="ECO:0000256" key="1">
    <source>
        <dbReference type="ARBA" id="ARBA00022801"/>
    </source>
</evidence>
<name>A0AAW2KRF9_SESRA</name>
<gene>
    <name evidence="5" type="ORF">Sradi_5897800</name>
</gene>
<keyword evidence="2" id="KW-0442">Lipid degradation</keyword>
<dbReference type="GO" id="GO:0016787">
    <property type="term" value="F:hydrolase activity"/>
    <property type="evidence" value="ECO:0007669"/>
    <property type="project" value="UniProtKB-KW"/>
</dbReference>
<reference evidence="5" key="2">
    <citation type="journal article" date="2024" name="Plant">
        <title>Genomic evolution and insights into agronomic trait innovations of Sesamum species.</title>
        <authorList>
            <person name="Miao H."/>
            <person name="Wang L."/>
            <person name="Qu L."/>
            <person name="Liu H."/>
            <person name="Sun Y."/>
            <person name="Le M."/>
            <person name="Wang Q."/>
            <person name="Wei S."/>
            <person name="Zheng Y."/>
            <person name="Lin W."/>
            <person name="Duan Y."/>
            <person name="Cao H."/>
            <person name="Xiong S."/>
            <person name="Wang X."/>
            <person name="Wei L."/>
            <person name="Li C."/>
            <person name="Ma Q."/>
            <person name="Ju M."/>
            <person name="Zhao R."/>
            <person name="Li G."/>
            <person name="Mu C."/>
            <person name="Tian Q."/>
            <person name="Mei H."/>
            <person name="Zhang T."/>
            <person name="Gao T."/>
            <person name="Zhang H."/>
        </authorList>
    </citation>
    <scope>NUCLEOTIDE SEQUENCE</scope>
    <source>
        <strain evidence="5">G02</strain>
    </source>
</reference>
<organism evidence="5">
    <name type="scientific">Sesamum radiatum</name>
    <name type="common">Black benniseed</name>
    <dbReference type="NCBI Taxonomy" id="300843"/>
    <lineage>
        <taxon>Eukaryota</taxon>
        <taxon>Viridiplantae</taxon>
        <taxon>Streptophyta</taxon>
        <taxon>Embryophyta</taxon>
        <taxon>Tracheophyta</taxon>
        <taxon>Spermatophyta</taxon>
        <taxon>Magnoliopsida</taxon>
        <taxon>eudicotyledons</taxon>
        <taxon>Gunneridae</taxon>
        <taxon>Pentapetalae</taxon>
        <taxon>asterids</taxon>
        <taxon>lamiids</taxon>
        <taxon>Lamiales</taxon>
        <taxon>Pedaliaceae</taxon>
        <taxon>Sesamum</taxon>
    </lineage>
</organism>
<dbReference type="AlphaFoldDB" id="A0AAW2KRF9"/>
<accession>A0AAW2KRF9</accession>